<feature type="chain" id="PRO_5022932987" evidence="2">
    <location>
        <begin position="21"/>
        <end position="225"/>
    </location>
</feature>
<dbReference type="OrthoDB" id="9810685at2"/>
<dbReference type="AlphaFoldDB" id="A0A5B8VWY9"/>
<evidence type="ECO:0000313" key="3">
    <source>
        <dbReference type="EMBL" id="QEC75432.1"/>
    </source>
</evidence>
<evidence type="ECO:0000256" key="1">
    <source>
        <dbReference type="ARBA" id="ARBA00022729"/>
    </source>
</evidence>
<keyword evidence="1 2" id="KW-0732">Signal</keyword>
<gene>
    <name evidence="3" type="ORF">FSB76_05535</name>
</gene>
<organism evidence="3 4">
    <name type="scientific">Mucilaginibacter ginsenosidivorax</name>
    <dbReference type="NCBI Taxonomy" id="862126"/>
    <lineage>
        <taxon>Bacteria</taxon>
        <taxon>Pseudomonadati</taxon>
        <taxon>Bacteroidota</taxon>
        <taxon>Sphingobacteriia</taxon>
        <taxon>Sphingobacteriales</taxon>
        <taxon>Sphingobacteriaceae</taxon>
        <taxon>Mucilaginibacter</taxon>
    </lineage>
</organism>
<dbReference type="InterPro" id="IPR029046">
    <property type="entry name" value="LolA/LolB/LppX"/>
</dbReference>
<keyword evidence="3" id="KW-0449">Lipoprotein</keyword>
<dbReference type="Pfam" id="PF03548">
    <property type="entry name" value="LolA"/>
    <property type="match status" value="1"/>
</dbReference>
<name>A0A5B8VWY9_9SPHI</name>
<dbReference type="PANTHER" id="PTHR35869:SF1">
    <property type="entry name" value="OUTER-MEMBRANE LIPOPROTEIN CARRIER PROTEIN"/>
    <property type="match status" value="1"/>
</dbReference>
<dbReference type="RefSeq" id="WP_147052580.1">
    <property type="nucleotide sequence ID" value="NZ_CP042437.1"/>
</dbReference>
<feature type="signal peptide" evidence="2">
    <location>
        <begin position="1"/>
        <end position="20"/>
    </location>
</feature>
<dbReference type="Proteomes" id="UP000321362">
    <property type="component" value="Chromosome"/>
</dbReference>
<dbReference type="KEGG" id="mgk:FSB76_05535"/>
<sequence length="225" mass="24912">MKKTILYTLLALTICTNAFAQKDAQAKVILNQVSAKYKSYDLIKADFSFTLDNQQAGVKETQTGTLISKAKAGKYRVTLYSSASAKDVDKEIISDGKSQWTYLKKDKEVQVGDAGKGGDGLSNPSQIFTIYEKGYKYLYTGEQKIAGKAYQAIDLTPENEKASIFKVRLLVDKAKKQIYSALLFDKNGNKYNYVVKSFTPNAPIADSTFGWDAKAHPGVEVVDLR</sequence>
<keyword evidence="4" id="KW-1185">Reference proteome</keyword>
<evidence type="ECO:0000313" key="4">
    <source>
        <dbReference type="Proteomes" id="UP000321362"/>
    </source>
</evidence>
<reference evidence="3 4" key="1">
    <citation type="journal article" date="2013" name="J. Microbiol.">
        <title>Mucilaginibacter ginsenosidivorax sp. nov., with ginsenoside converting activity isolated from sediment.</title>
        <authorList>
            <person name="Kim J.K."/>
            <person name="Choi T.E."/>
            <person name="Liu Q.M."/>
            <person name="Park H.Y."/>
            <person name="Yi T.H."/>
            <person name="Yoon M.H."/>
            <person name="Kim S.C."/>
            <person name="Im W.T."/>
        </authorList>
    </citation>
    <scope>NUCLEOTIDE SEQUENCE [LARGE SCALE GENOMIC DNA]</scope>
    <source>
        <strain evidence="3 4">KHI28</strain>
    </source>
</reference>
<dbReference type="CDD" id="cd16325">
    <property type="entry name" value="LolA"/>
    <property type="match status" value="1"/>
</dbReference>
<dbReference type="Gene3D" id="2.50.20.10">
    <property type="entry name" value="Lipoprotein localisation LolA/LolB/LppX"/>
    <property type="match status" value="1"/>
</dbReference>
<accession>A0A5B8VWY9</accession>
<proteinExistence type="predicted"/>
<dbReference type="InterPro" id="IPR004564">
    <property type="entry name" value="OM_lipoprot_carrier_LolA-like"/>
</dbReference>
<evidence type="ECO:0000256" key="2">
    <source>
        <dbReference type="SAM" id="SignalP"/>
    </source>
</evidence>
<protein>
    <submittedName>
        <fullName evidence="3">Outer membrane lipoprotein carrier protein LolA</fullName>
    </submittedName>
</protein>
<dbReference type="SUPFAM" id="SSF89392">
    <property type="entry name" value="Prokaryotic lipoproteins and lipoprotein localization factors"/>
    <property type="match status" value="1"/>
</dbReference>
<dbReference type="PANTHER" id="PTHR35869">
    <property type="entry name" value="OUTER-MEMBRANE LIPOPROTEIN CARRIER PROTEIN"/>
    <property type="match status" value="1"/>
</dbReference>
<dbReference type="EMBL" id="CP042437">
    <property type="protein sequence ID" value="QEC75432.1"/>
    <property type="molecule type" value="Genomic_DNA"/>
</dbReference>